<dbReference type="InterPro" id="IPR011034">
    <property type="entry name" value="Formyl_transferase-like_C_sf"/>
</dbReference>
<dbReference type="PANTHER" id="PTHR11138">
    <property type="entry name" value="METHIONYL-TRNA FORMYLTRANSFERASE"/>
    <property type="match status" value="1"/>
</dbReference>
<dbReference type="PANTHER" id="PTHR11138:SF5">
    <property type="entry name" value="METHIONYL-TRNA FORMYLTRANSFERASE, MITOCHONDRIAL"/>
    <property type="match status" value="1"/>
</dbReference>
<dbReference type="SUPFAM" id="SSF53328">
    <property type="entry name" value="Formyltransferase"/>
    <property type="match status" value="1"/>
</dbReference>
<dbReference type="EMBL" id="JPWI01000018">
    <property type="protein sequence ID" value="RCK42090.1"/>
    <property type="molecule type" value="Genomic_DNA"/>
</dbReference>
<dbReference type="Gene3D" id="3.40.50.12230">
    <property type="match status" value="1"/>
</dbReference>
<gene>
    <name evidence="3" type="ORF">TH30_21270</name>
</gene>
<dbReference type="OrthoDB" id="5355061at2"/>
<dbReference type="AlphaFoldDB" id="A0A367WND0"/>
<dbReference type="GO" id="GO:0005829">
    <property type="term" value="C:cytosol"/>
    <property type="evidence" value="ECO:0007669"/>
    <property type="project" value="TreeGrafter"/>
</dbReference>
<evidence type="ECO:0000313" key="4">
    <source>
        <dbReference type="Proteomes" id="UP000252255"/>
    </source>
</evidence>
<evidence type="ECO:0008006" key="5">
    <source>
        <dbReference type="Google" id="ProtNLM"/>
    </source>
</evidence>
<name>A0A367WND0_9PROT</name>
<dbReference type="GO" id="GO:0004479">
    <property type="term" value="F:methionyl-tRNA formyltransferase activity"/>
    <property type="evidence" value="ECO:0007669"/>
    <property type="project" value="TreeGrafter"/>
</dbReference>
<dbReference type="InterPro" id="IPR002376">
    <property type="entry name" value="Formyl_transf_N"/>
</dbReference>
<reference evidence="3 4" key="1">
    <citation type="submission" date="2014-07" db="EMBL/GenBank/DDBJ databases">
        <title>Draft genome sequence of Thalassospira profundimaris PR54-5.</title>
        <authorList>
            <person name="Lai Q."/>
            <person name="Shao Z."/>
        </authorList>
    </citation>
    <scope>NUCLEOTIDE SEQUENCE [LARGE SCALE GENOMIC DNA]</scope>
    <source>
        <strain evidence="3 4">PR54-5</strain>
    </source>
</reference>
<dbReference type="InterPro" id="IPR036477">
    <property type="entry name" value="Formyl_transf_N_sf"/>
</dbReference>
<feature type="domain" description="Formyl transferase N-terminal" evidence="1">
    <location>
        <begin position="53"/>
        <end position="144"/>
    </location>
</feature>
<dbReference type="SUPFAM" id="SSF50486">
    <property type="entry name" value="FMT C-terminal domain-like"/>
    <property type="match status" value="1"/>
</dbReference>
<dbReference type="Pfam" id="PF00551">
    <property type="entry name" value="Formyl_trans_N"/>
    <property type="match status" value="1"/>
</dbReference>
<evidence type="ECO:0000313" key="3">
    <source>
        <dbReference type="EMBL" id="RCK42090.1"/>
    </source>
</evidence>
<dbReference type="InterPro" id="IPR005793">
    <property type="entry name" value="Formyl_trans_C"/>
</dbReference>
<organism evidence="3 4">
    <name type="scientific">Thalassospira profundimaris</name>
    <dbReference type="NCBI Taxonomy" id="502049"/>
    <lineage>
        <taxon>Bacteria</taxon>
        <taxon>Pseudomonadati</taxon>
        <taxon>Pseudomonadota</taxon>
        <taxon>Alphaproteobacteria</taxon>
        <taxon>Rhodospirillales</taxon>
        <taxon>Thalassospiraceae</taxon>
        <taxon>Thalassospira</taxon>
    </lineage>
</organism>
<accession>A0A367WND0</accession>
<comment type="caution">
    <text evidence="3">The sequence shown here is derived from an EMBL/GenBank/DDBJ whole genome shotgun (WGS) entry which is preliminary data.</text>
</comment>
<sequence length="278" mass="31153">MSGLIVCGDNMGLKTIYEGLVSCFDRIEVYTNTPDVIALRECDSFINGFDCSDAQYVLSSGYARLIDEQTLRSKKFLNIHYALLPRFRGMHPVVWGILNDEEFLGWTLHEMDAGMDSGPVIYQYKSPNVPGKTSVDYMHEFHETVTEQIGPVLLDYIAGTVGSVPQSSEGIVWGVKRNLDDCRIDFSWDIGFLGRIFRALVEPYPLPFVEHKGKKLFVKKHELYSAAADVITRGRVCNIDSRGAWVKVSGGYLVLKEIVDENGNNVPVDVAFKIGSRL</sequence>
<dbReference type="Pfam" id="PF02911">
    <property type="entry name" value="Formyl_trans_C"/>
    <property type="match status" value="1"/>
</dbReference>
<dbReference type="Proteomes" id="UP000252255">
    <property type="component" value="Unassembled WGS sequence"/>
</dbReference>
<feature type="domain" description="Formyl transferase C-terminal" evidence="2">
    <location>
        <begin position="180"/>
        <end position="269"/>
    </location>
</feature>
<evidence type="ECO:0000259" key="1">
    <source>
        <dbReference type="Pfam" id="PF00551"/>
    </source>
</evidence>
<protein>
    <recommendedName>
        <fullName evidence="5">Formyl transferase N-terminal domain-containing protein</fullName>
    </recommendedName>
</protein>
<dbReference type="RefSeq" id="WP_147252101.1">
    <property type="nucleotide sequence ID" value="NZ_JPWI01000018.1"/>
</dbReference>
<proteinExistence type="predicted"/>
<evidence type="ECO:0000259" key="2">
    <source>
        <dbReference type="Pfam" id="PF02911"/>
    </source>
</evidence>